<keyword evidence="7" id="KW-0732">Signal</keyword>
<dbReference type="PANTHER" id="PTHR11051">
    <property type="entry name" value="GLYCOSYL HYDROLASE-RELATED"/>
    <property type="match status" value="1"/>
</dbReference>
<dbReference type="SUPFAM" id="SSF74650">
    <property type="entry name" value="Galactose mutarotase-like"/>
    <property type="match status" value="1"/>
</dbReference>
<reference evidence="10" key="1">
    <citation type="journal article" date="2020" name="Stud. Mycol.">
        <title>101 Dothideomycetes genomes: a test case for predicting lifestyles and emergence of pathogens.</title>
        <authorList>
            <person name="Haridas S."/>
            <person name="Albert R."/>
            <person name="Binder M."/>
            <person name="Bloem J."/>
            <person name="Labutti K."/>
            <person name="Salamov A."/>
            <person name="Andreopoulos B."/>
            <person name="Baker S."/>
            <person name="Barry K."/>
            <person name="Bills G."/>
            <person name="Bluhm B."/>
            <person name="Cannon C."/>
            <person name="Castanera R."/>
            <person name="Culley D."/>
            <person name="Daum C."/>
            <person name="Ezra D."/>
            <person name="Gonzalez J."/>
            <person name="Henrissat B."/>
            <person name="Kuo A."/>
            <person name="Liang C."/>
            <person name="Lipzen A."/>
            <person name="Lutzoni F."/>
            <person name="Magnuson J."/>
            <person name="Mondo S."/>
            <person name="Nolan M."/>
            <person name="Ohm R."/>
            <person name="Pangilinan J."/>
            <person name="Park H.-J."/>
            <person name="Ramirez L."/>
            <person name="Alfaro M."/>
            <person name="Sun H."/>
            <person name="Tritt A."/>
            <person name="Yoshinaga Y."/>
            <person name="Zwiers L.-H."/>
            <person name="Turgeon B."/>
            <person name="Goodwin S."/>
            <person name="Spatafora J."/>
            <person name="Crous P."/>
            <person name="Grigoriev I."/>
        </authorList>
    </citation>
    <scope>NUCLEOTIDE SEQUENCE</scope>
    <source>
        <strain evidence="10">CBS 122681</strain>
    </source>
</reference>
<feature type="chain" id="PRO_5025637711" description="alpha,alpha-trehalase" evidence="7">
    <location>
        <begin position="30"/>
        <end position="1050"/>
    </location>
</feature>
<evidence type="ECO:0000256" key="3">
    <source>
        <dbReference type="ARBA" id="ARBA00012757"/>
    </source>
</evidence>
<evidence type="ECO:0000313" key="10">
    <source>
        <dbReference type="EMBL" id="KAF2661130.1"/>
    </source>
</evidence>
<dbReference type="SUPFAM" id="SSF48208">
    <property type="entry name" value="Six-hairpin glycosidases"/>
    <property type="match status" value="1"/>
</dbReference>
<dbReference type="InterPro" id="IPR012341">
    <property type="entry name" value="6hp_glycosidase-like_sf"/>
</dbReference>
<dbReference type="InterPro" id="IPR037018">
    <property type="entry name" value="GH65_N"/>
</dbReference>
<evidence type="ECO:0000256" key="4">
    <source>
        <dbReference type="ARBA" id="ARBA00022801"/>
    </source>
</evidence>
<feature type="domain" description="Glycoside hydrolase family 65 central catalytic" evidence="8">
    <location>
        <begin position="403"/>
        <end position="627"/>
    </location>
</feature>
<dbReference type="PANTHER" id="PTHR11051:SF8">
    <property type="entry name" value="PROTEIN-GLUCOSYLGALACTOSYLHYDROXYLYSINE GLUCOSIDASE"/>
    <property type="match status" value="1"/>
</dbReference>
<feature type="signal peptide" evidence="7">
    <location>
        <begin position="1"/>
        <end position="29"/>
    </location>
</feature>
<dbReference type="InterPro" id="IPR005195">
    <property type="entry name" value="Glyco_hydro_65_M"/>
</dbReference>
<keyword evidence="5" id="KW-0325">Glycoprotein</keyword>
<dbReference type="InterPro" id="IPR005196">
    <property type="entry name" value="Glyco_hydro_65_N"/>
</dbReference>
<evidence type="ECO:0000256" key="2">
    <source>
        <dbReference type="ARBA" id="ARBA00006768"/>
    </source>
</evidence>
<dbReference type="GO" id="GO:0004555">
    <property type="term" value="F:alpha,alpha-trehalase activity"/>
    <property type="evidence" value="ECO:0007669"/>
    <property type="project" value="UniProtKB-EC"/>
</dbReference>
<dbReference type="OrthoDB" id="200349at2759"/>
<comment type="similarity">
    <text evidence="2">Belongs to the glycosyl hydrolase 65 family.</text>
</comment>
<dbReference type="GO" id="GO:0005993">
    <property type="term" value="P:trehalose catabolic process"/>
    <property type="evidence" value="ECO:0007669"/>
    <property type="project" value="TreeGrafter"/>
</dbReference>
<protein>
    <recommendedName>
        <fullName evidence="3">alpha,alpha-trehalase</fullName>
        <ecNumber evidence="3">3.2.1.28</ecNumber>
    </recommendedName>
</protein>
<dbReference type="GO" id="GO:0009277">
    <property type="term" value="C:fungal-type cell wall"/>
    <property type="evidence" value="ECO:0007669"/>
    <property type="project" value="TreeGrafter"/>
</dbReference>
<evidence type="ECO:0000259" key="8">
    <source>
        <dbReference type="Pfam" id="PF03632"/>
    </source>
</evidence>
<keyword evidence="4" id="KW-0378">Hydrolase</keyword>
<dbReference type="Gene3D" id="2.70.98.40">
    <property type="entry name" value="Glycoside hydrolase, family 65, N-terminal domain"/>
    <property type="match status" value="1"/>
</dbReference>
<dbReference type="GO" id="GO:0030246">
    <property type="term" value="F:carbohydrate binding"/>
    <property type="evidence" value="ECO:0007669"/>
    <property type="project" value="InterPro"/>
</dbReference>
<feature type="domain" description="Glycoside hydrolase family 65 N-terminal" evidence="9">
    <location>
        <begin position="54"/>
        <end position="318"/>
    </location>
</feature>
<dbReference type="InterPro" id="IPR008928">
    <property type="entry name" value="6-hairpin_glycosidase_sf"/>
</dbReference>
<evidence type="ECO:0000256" key="1">
    <source>
        <dbReference type="ARBA" id="ARBA00001576"/>
    </source>
</evidence>
<dbReference type="AlphaFoldDB" id="A0A6A6TMU0"/>
<accession>A0A6A6TMU0</accession>
<dbReference type="EC" id="3.2.1.28" evidence="3"/>
<evidence type="ECO:0000256" key="5">
    <source>
        <dbReference type="ARBA" id="ARBA00023180"/>
    </source>
</evidence>
<organism evidence="10 11">
    <name type="scientific">Lophiostoma macrostomum CBS 122681</name>
    <dbReference type="NCBI Taxonomy" id="1314788"/>
    <lineage>
        <taxon>Eukaryota</taxon>
        <taxon>Fungi</taxon>
        <taxon>Dikarya</taxon>
        <taxon>Ascomycota</taxon>
        <taxon>Pezizomycotina</taxon>
        <taxon>Dothideomycetes</taxon>
        <taxon>Pleosporomycetidae</taxon>
        <taxon>Pleosporales</taxon>
        <taxon>Lophiostomataceae</taxon>
        <taxon>Lophiostoma</taxon>
    </lineage>
</organism>
<dbReference type="Gene3D" id="1.50.10.10">
    <property type="match status" value="1"/>
</dbReference>
<evidence type="ECO:0000256" key="6">
    <source>
        <dbReference type="SAM" id="MobiDB-lite"/>
    </source>
</evidence>
<feature type="region of interest" description="Disordered" evidence="6">
    <location>
        <begin position="1029"/>
        <end position="1050"/>
    </location>
</feature>
<dbReference type="Proteomes" id="UP000799324">
    <property type="component" value="Unassembled WGS sequence"/>
</dbReference>
<proteinExistence type="inferred from homology"/>
<dbReference type="Pfam" id="PF03636">
    <property type="entry name" value="Glyco_hydro_65N"/>
    <property type="match status" value="1"/>
</dbReference>
<comment type="catalytic activity">
    <reaction evidence="1">
        <text>alpha,alpha-trehalose + H2O = alpha-D-glucose + beta-D-glucose</text>
        <dbReference type="Rhea" id="RHEA:32675"/>
        <dbReference type="ChEBI" id="CHEBI:15377"/>
        <dbReference type="ChEBI" id="CHEBI:15903"/>
        <dbReference type="ChEBI" id="CHEBI:16551"/>
        <dbReference type="ChEBI" id="CHEBI:17925"/>
        <dbReference type="EC" id="3.2.1.28"/>
    </reaction>
</comment>
<dbReference type="Pfam" id="PF03632">
    <property type="entry name" value="Glyco_hydro_65m"/>
    <property type="match status" value="1"/>
</dbReference>
<dbReference type="FunFam" id="1.50.10.10:FF:000032">
    <property type="entry name" value="Vacuolar acid trehalase"/>
    <property type="match status" value="1"/>
</dbReference>
<evidence type="ECO:0000256" key="7">
    <source>
        <dbReference type="SAM" id="SignalP"/>
    </source>
</evidence>
<name>A0A6A6TMU0_9PLEO</name>
<gene>
    <name evidence="10" type="ORF">K491DRAFT_477646</name>
</gene>
<sequence>MAANTRRSSNSPTLRQILVLLASGPLVAAVTYGTRFPGVEWDDDNWHLINQRFNPGHYQSRMSLANGYLGINVAAAGPFFEVDTPVAGDNINGWPLFDTRQTFATIAGFYDWQPTTNGSNYPWLYQYGGESVISGIPHWSGLYVEANGAMLNASVNPDDIQDFSSTLDMGAAQMSWSYSWKPGGRGEAIKVEYNMFVHKLHVNQAAVQLKLTASRDVNVTVYDVLEGNCAVRSEFVDKKYETGSPSIWSAVRPGNISNVTAYVFSTLKAGTGVDLSTREQAEGVYGGNQSSIAQSVKVNLEAGNTVQIEKYIGGASSDAFPDPQAIASAASISGASTGFAGLLHSHIQEWESILTEDSVDNFALPNGTLPSDRNIQELQITAVTNPFYILQNTVGPNAIAAAGNNTRLGVDSVPVCGFGSDCYAGLIFWDAEVWMAPGLQVSHPLSTQQIIKYREEKFSQAQENVKMAYSSSQNGTGKFSDGGAAYPWTSGRFGNCTATGPCFDYEYHLNGDIGISLYNQLAVTGDGDYFKDQLLPIHNAIAYFYGELLTYNATSDEYVLLNATDPDEYANNVDNVGFTTALIQRHLNDTNLLNSWFGVSQNASWEEKSSKLRLPVNEETGIILEYATMNGSISVKQADVILIDDLLHYNNPYSLSDLDYYAAKQSLNGPGMTYGVFSIVANEVSPSGCSSYTYDLYGSQPYAREPWFQFSEQLFDNFEANGGTHPAFPFLTGMGGANRVAIFGYLGLRLFIDRLDVDPSLPPQIPRINYRTFYWQGHGINATSNQTHTILARLPAENYTLPNANSTYTTRPIPVTLGTRPGTFSLDFSNPLIIENRRIGDIQTVQGNILQCTPNLYSAAPYLPGQFPLSAIDGAASTSWQPAYANETSYLSVDLSSSSSSGSSSTTYHPIRAIQFDWGTSPPLSYQVIFSNISISSFASPFSADMLPYIVNVTSSSNVSISQPYDAQAVEQIKTYKGNQTNVTLENVVWSGRYVTLGIWGNSADRHVNASGATVAEWSVIRADEAVAQGGDGGKRERERDVLRGVGRGG</sequence>
<dbReference type="InterPro" id="IPR011013">
    <property type="entry name" value="Gal_mutarotase_sf_dom"/>
</dbReference>
<keyword evidence="11" id="KW-1185">Reference proteome</keyword>
<feature type="compositionally biased region" description="Basic and acidic residues" evidence="6">
    <location>
        <begin position="1033"/>
        <end position="1043"/>
    </location>
</feature>
<evidence type="ECO:0000259" key="9">
    <source>
        <dbReference type="Pfam" id="PF03636"/>
    </source>
</evidence>
<dbReference type="EMBL" id="MU004295">
    <property type="protein sequence ID" value="KAF2661130.1"/>
    <property type="molecule type" value="Genomic_DNA"/>
</dbReference>
<evidence type="ECO:0000313" key="11">
    <source>
        <dbReference type="Proteomes" id="UP000799324"/>
    </source>
</evidence>